<dbReference type="SMART" id="SM00387">
    <property type="entry name" value="HATPase_c"/>
    <property type="match status" value="1"/>
</dbReference>
<organism evidence="6">
    <name type="scientific">uncultured Propionibacteriaceae bacterium</name>
    <dbReference type="NCBI Taxonomy" id="257457"/>
    <lineage>
        <taxon>Bacteria</taxon>
        <taxon>Bacillati</taxon>
        <taxon>Actinomycetota</taxon>
        <taxon>Actinomycetes</taxon>
        <taxon>Propionibacteriales</taxon>
        <taxon>Propionibacteriaceae</taxon>
        <taxon>environmental samples</taxon>
    </lineage>
</organism>
<feature type="transmembrane region" description="Helical" evidence="4">
    <location>
        <begin position="99"/>
        <end position="117"/>
    </location>
</feature>
<proteinExistence type="predicted"/>
<gene>
    <name evidence="6" type="ORF">AVDCRST_MAG75-1896</name>
</gene>
<feature type="domain" description="Histidine kinase" evidence="5">
    <location>
        <begin position="279"/>
        <end position="463"/>
    </location>
</feature>
<dbReference type="InterPro" id="IPR011712">
    <property type="entry name" value="Sig_transdc_His_kin_sub3_dim/P"/>
</dbReference>
<dbReference type="CDD" id="cd16917">
    <property type="entry name" value="HATPase_UhpB-NarQ-NarX-like"/>
    <property type="match status" value="1"/>
</dbReference>
<evidence type="ECO:0000259" key="5">
    <source>
        <dbReference type="PROSITE" id="PS50109"/>
    </source>
</evidence>
<dbReference type="Pfam" id="PF07730">
    <property type="entry name" value="HisKA_3"/>
    <property type="match status" value="1"/>
</dbReference>
<keyword evidence="3" id="KW-0902">Two-component regulatory system</keyword>
<dbReference type="GO" id="GO:0046983">
    <property type="term" value="F:protein dimerization activity"/>
    <property type="evidence" value="ECO:0007669"/>
    <property type="project" value="InterPro"/>
</dbReference>
<feature type="transmembrane region" description="Helical" evidence="4">
    <location>
        <begin position="61"/>
        <end position="79"/>
    </location>
</feature>
<feature type="transmembrane region" description="Helical" evidence="4">
    <location>
        <begin position="160"/>
        <end position="184"/>
    </location>
</feature>
<feature type="transmembrane region" description="Helical" evidence="4">
    <location>
        <begin position="129"/>
        <end position="148"/>
    </location>
</feature>
<keyword evidence="4" id="KW-0472">Membrane</keyword>
<dbReference type="GO" id="GO:0016020">
    <property type="term" value="C:membrane"/>
    <property type="evidence" value="ECO:0007669"/>
    <property type="project" value="InterPro"/>
</dbReference>
<reference evidence="6" key="1">
    <citation type="submission" date="2020-02" db="EMBL/GenBank/DDBJ databases">
        <authorList>
            <person name="Meier V. D."/>
        </authorList>
    </citation>
    <scope>NUCLEOTIDE SEQUENCE</scope>
    <source>
        <strain evidence="6">AVDCRST_MAG75</strain>
    </source>
</reference>
<feature type="transmembrane region" description="Helical" evidence="4">
    <location>
        <begin position="196"/>
        <end position="212"/>
    </location>
</feature>
<protein>
    <recommendedName>
        <fullName evidence="5">Histidine kinase domain-containing protein</fullName>
    </recommendedName>
</protein>
<evidence type="ECO:0000313" key="6">
    <source>
        <dbReference type="EMBL" id="CAA9397066.1"/>
    </source>
</evidence>
<dbReference type="InterPro" id="IPR036890">
    <property type="entry name" value="HATPase_C_sf"/>
</dbReference>
<sequence>MLPAGASAMVASGLFLGAATGLNFGEDVEAFINVPLALGFSTVAASIWATGPATRGLNRLGLLYTVVGLASAVYFPAHAWANAGAALPGVAFAGWLGEWVWALGAAPLMGIGLVLYPDGELPGRRWWPAPVGGVIAVVLLAGANALNALEPTQATFWPTIGYIGFVLLLICSAAGVIALILRFARAPRTSDLRGQIGAFLLAGLLAVGSASLPDGNTVAHLVLALTAGAALPATVASAVVRHRLLDQRAVLAARLEAVSASRQALVTEREDERLRLRRDLHDGLGPSLAAIGLGLRQLQADVPDAQQPVVTTLADEVQRAVAEVRRLCDGLRPEALQELGLAAALADVAERLSCLGGPAVALEAEPLPPLPAAQEAAAYRVLMEATTNAVRHSGARQVAIRLYWDEGLHGTVEDDGAGIAPGVPEGVGLGAMSDRADELGGRTTITRTRTGGTLVRLWLPEVLA</sequence>
<dbReference type="InterPro" id="IPR050482">
    <property type="entry name" value="Sensor_HK_TwoCompSys"/>
</dbReference>
<evidence type="ECO:0000256" key="3">
    <source>
        <dbReference type="ARBA" id="ARBA00023012"/>
    </source>
</evidence>
<dbReference type="Gene3D" id="1.20.5.1930">
    <property type="match status" value="1"/>
</dbReference>
<feature type="transmembrane region" description="Helical" evidence="4">
    <location>
        <begin position="218"/>
        <end position="240"/>
    </location>
</feature>
<feature type="transmembrane region" description="Helical" evidence="4">
    <location>
        <begin position="31"/>
        <end position="49"/>
    </location>
</feature>
<dbReference type="PANTHER" id="PTHR24421">
    <property type="entry name" value="NITRATE/NITRITE SENSOR PROTEIN NARX-RELATED"/>
    <property type="match status" value="1"/>
</dbReference>
<keyword evidence="4" id="KW-1133">Transmembrane helix</keyword>
<dbReference type="PROSITE" id="PS50109">
    <property type="entry name" value="HIS_KIN"/>
    <property type="match status" value="1"/>
</dbReference>
<dbReference type="InterPro" id="IPR003594">
    <property type="entry name" value="HATPase_dom"/>
</dbReference>
<evidence type="ECO:0000256" key="1">
    <source>
        <dbReference type="ARBA" id="ARBA00022679"/>
    </source>
</evidence>
<dbReference type="GO" id="GO:0000155">
    <property type="term" value="F:phosphorelay sensor kinase activity"/>
    <property type="evidence" value="ECO:0007669"/>
    <property type="project" value="InterPro"/>
</dbReference>
<dbReference type="EMBL" id="CADCUO010000118">
    <property type="protein sequence ID" value="CAA9397066.1"/>
    <property type="molecule type" value="Genomic_DNA"/>
</dbReference>
<dbReference type="Gene3D" id="3.30.565.10">
    <property type="entry name" value="Histidine kinase-like ATPase, C-terminal domain"/>
    <property type="match status" value="1"/>
</dbReference>
<name>A0A6J4NW65_9ACTN</name>
<dbReference type="InterPro" id="IPR005467">
    <property type="entry name" value="His_kinase_dom"/>
</dbReference>
<evidence type="ECO:0000256" key="2">
    <source>
        <dbReference type="ARBA" id="ARBA00022777"/>
    </source>
</evidence>
<evidence type="ECO:0000256" key="4">
    <source>
        <dbReference type="SAM" id="Phobius"/>
    </source>
</evidence>
<keyword evidence="4" id="KW-0812">Transmembrane</keyword>
<dbReference type="SUPFAM" id="SSF55874">
    <property type="entry name" value="ATPase domain of HSP90 chaperone/DNA topoisomerase II/histidine kinase"/>
    <property type="match status" value="1"/>
</dbReference>
<accession>A0A6J4NW65</accession>
<dbReference type="Pfam" id="PF02518">
    <property type="entry name" value="HATPase_c"/>
    <property type="match status" value="1"/>
</dbReference>
<keyword evidence="2" id="KW-0418">Kinase</keyword>
<keyword evidence="1" id="KW-0808">Transferase</keyword>
<dbReference type="AlphaFoldDB" id="A0A6J4NW65"/>